<gene>
    <name evidence="2" type="ORF">PsYK624_014950</name>
</gene>
<accession>A0A9P3FZE1</accession>
<sequence>MVRRAMQTGAAMKDKGAATGQWRSSGHGTVTARDIDLRSYYATGSALHKRRAEPLHQWRQRRPATGQPPRATLIVIPLAETTAAFRTASEYGLEHFARLVYQVKHSNLSPSVYGDGSGAELKEVIANLDRRGLPYLIDNPSIRTQMQDGIRRVTSTKPRLMMQGERVQRGVTEITSAPAKKPSKECDDFYVVHAACQPSKGSCLTYRVLRGVPHHAHFPALGPIVWRELPAQSLATYEMDPFPAAESEPVGRPGYNRMVRPIFAPKGWAFTRTLRHSRINA</sequence>
<evidence type="ECO:0000313" key="3">
    <source>
        <dbReference type="Proteomes" id="UP000703269"/>
    </source>
</evidence>
<proteinExistence type="predicted"/>
<comment type="caution">
    <text evidence="2">The sequence shown here is derived from an EMBL/GenBank/DDBJ whole genome shotgun (WGS) entry which is preliminary data.</text>
</comment>
<evidence type="ECO:0000256" key="1">
    <source>
        <dbReference type="SAM" id="MobiDB-lite"/>
    </source>
</evidence>
<dbReference type="AlphaFoldDB" id="A0A9P3FZE1"/>
<keyword evidence="3" id="KW-1185">Reference proteome</keyword>
<protein>
    <submittedName>
        <fullName evidence="2">Uncharacterized protein</fullName>
    </submittedName>
</protein>
<organism evidence="2 3">
    <name type="scientific">Phanerochaete sordida</name>
    <dbReference type="NCBI Taxonomy" id="48140"/>
    <lineage>
        <taxon>Eukaryota</taxon>
        <taxon>Fungi</taxon>
        <taxon>Dikarya</taxon>
        <taxon>Basidiomycota</taxon>
        <taxon>Agaricomycotina</taxon>
        <taxon>Agaricomycetes</taxon>
        <taxon>Polyporales</taxon>
        <taxon>Phanerochaetaceae</taxon>
        <taxon>Phanerochaete</taxon>
    </lineage>
</organism>
<dbReference type="Proteomes" id="UP000703269">
    <property type="component" value="Unassembled WGS sequence"/>
</dbReference>
<name>A0A9P3FZE1_9APHY</name>
<evidence type="ECO:0000313" key="2">
    <source>
        <dbReference type="EMBL" id="GJE85416.1"/>
    </source>
</evidence>
<reference evidence="2 3" key="1">
    <citation type="submission" date="2021-08" db="EMBL/GenBank/DDBJ databases">
        <title>Draft Genome Sequence of Phanerochaete sordida strain YK-624.</title>
        <authorList>
            <person name="Mori T."/>
            <person name="Dohra H."/>
            <person name="Suzuki T."/>
            <person name="Kawagishi H."/>
            <person name="Hirai H."/>
        </authorList>
    </citation>
    <scope>NUCLEOTIDE SEQUENCE [LARGE SCALE GENOMIC DNA]</scope>
    <source>
        <strain evidence="2 3">YK-624</strain>
    </source>
</reference>
<feature type="region of interest" description="Disordered" evidence="1">
    <location>
        <begin position="1"/>
        <end position="27"/>
    </location>
</feature>
<dbReference type="EMBL" id="BPQB01000002">
    <property type="protein sequence ID" value="GJE85416.1"/>
    <property type="molecule type" value="Genomic_DNA"/>
</dbReference>